<dbReference type="VEuPathDB" id="TriTrypDB:TRSC58_02231"/>
<dbReference type="SUPFAM" id="SSF50978">
    <property type="entry name" value="WD40 repeat-like"/>
    <property type="match status" value="1"/>
</dbReference>
<keyword evidence="5" id="KW-1185">Reference proteome</keyword>
<dbReference type="AlphaFoldDB" id="A0A3R7KEX8"/>
<evidence type="ECO:0000256" key="2">
    <source>
        <dbReference type="ARBA" id="ARBA00022737"/>
    </source>
</evidence>
<evidence type="ECO:0000313" key="4">
    <source>
        <dbReference type="EMBL" id="RNF05125.1"/>
    </source>
</evidence>
<dbReference type="InterPro" id="IPR015943">
    <property type="entry name" value="WD40/YVTN_repeat-like_dom_sf"/>
</dbReference>
<protein>
    <submittedName>
        <fullName evidence="4">Uncharacterized protein</fullName>
    </submittedName>
</protein>
<name>A0A3R7KEX8_TRYRA</name>
<organism evidence="4 5">
    <name type="scientific">Trypanosoma rangeli</name>
    <dbReference type="NCBI Taxonomy" id="5698"/>
    <lineage>
        <taxon>Eukaryota</taxon>
        <taxon>Discoba</taxon>
        <taxon>Euglenozoa</taxon>
        <taxon>Kinetoplastea</taxon>
        <taxon>Metakinetoplastina</taxon>
        <taxon>Trypanosomatida</taxon>
        <taxon>Trypanosomatidae</taxon>
        <taxon>Trypanosoma</taxon>
        <taxon>Herpetosoma</taxon>
    </lineage>
</organism>
<evidence type="ECO:0000256" key="3">
    <source>
        <dbReference type="PROSITE-ProRule" id="PRU00221"/>
    </source>
</evidence>
<dbReference type="RefSeq" id="XP_029238500.1">
    <property type="nucleotide sequence ID" value="XM_029381764.1"/>
</dbReference>
<dbReference type="OrthoDB" id="10262475at2759"/>
<gene>
    <name evidence="4" type="ORF">TraAM80_04855</name>
</gene>
<evidence type="ECO:0000313" key="5">
    <source>
        <dbReference type="Proteomes" id="UP000283634"/>
    </source>
</evidence>
<dbReference type="GeneID" id="40328788"/>
<sequence>MSREHQNSIEAATNEVLRSIALSPERHVESHLNGTEEGIANELGIGYRIVEVEGQTATDRGELREVLPSVDLARKVSTKYERVNESAQQVKIEDSIFPDSSDISGLPRQPLGEAVLTELANEDASLVMLQQTQFLTSPSKSPKMTSFLDSNHTGTCSAAKNEAEVDTTSIISFSGSTPDNMEIVPNNSMNTTEYSSKSDAPDLPEFETITTPLLRDDYFYAYSKQPSEGTVRRRIMRAVEVVPIGGCVICVCHDVNPIAEIELVAIALNMPIVTIDLGVKLRLRPRPEAFAKQFKTAMYEGAWFVLVNAHKSIATCRVLEELLKEVESRNFEGISPNARVIICMEPHPHFPKFLFKRAEATRIQSCLSESGSELSMAASISRNRLVTAGSWCTRKSPDLSVLTTSGRLLGIPAKRRSVRINSSVDVVDIAPREVVVATRERPLHNNGTVALCSASTGVPGDKFLCVVSAGVEGRFAVGSSMGNIYFLDELGNSLIQAHTHESAIWDISFKGKYEFATGCEDGNAVEWTFETGDADGAALSPSSSVSLGTDVYCLTYLHGDSASPLLVGGLSHSLILCSKKKEVQRLNISSNAQVMDCIPEEPTVLVGGSDGSLTAVDAFSGSIVTSFKEHSCKLPAVTVRDANQFFTGSFDGTILSWDYRAPPRPTGKPAMGDLPTASLRHTLKLKNYVTGLHVDDLHLAASVGESLYLWDVRNLREVFGGYPQAWEGLSRGVRVTSASRCVVTASQDGYVRFWSFV</sequence>
<dbReference type="PANTHER" id="PTHR10971">
    <property type="entry name" value="MRNA EXPORT FACTOR AND BUB3"/>
    <property type="match status" value="1"/>
</dbReference>
<dbReference type="Proteomes" id="UP000283634">
    <property type="component" value="Unassembled WGS sequence"/>
</dbReference>
<dbReference type="SMART" id="SM00320">
    <property type="entry name" value="WD40"/>
    <property type="match status" value="5"/>
</dbReference>
<feature type="repeat" description="WD" evidence="3">
    <location>
        <begin position="742"/>
        <end position="757"/>
    </location>
</feature>
<dbReference type="InterPro" id="IPR027417">
    <property type="entry name" value="P-loop_NTPase"/>
</dbReference>
<dbReference type="FunFam" id="2.130.10.10:FF:001566">
    <property type="entry name" value="WD_domain_-_G-beta_repeat_-_putative"/>
    <property type="match status" value="1"/>
</dbReference>
<keyword evidence="2" id="KW-0677">Repeat</keyword>
<proteinExistence type="predicted"/>
<comment type="caution">
    <text evidence="4">The sequence shown here is derived from an EMBL/GenBank/DDBJ whole genome shotgun (WGS) entry which is preliminary data.</text>
</comment>
<dbReference type="InterPro" id="IPR036322">
    <property type="entry name" value="WD40_repeat_dom_sf"/>
</dbReference>
<dbReference type="Pfam" id="PF00400">
    <property type="entry name" value="WD40"/>
    <property type="match status" value="1"/>
</dbReference>
<reference evidence="4 5" key="1">
    <citation type="journal article" date="2018" name="BMC Genomics">
        <title>Genomic comparison of Trypanosoma conorhini and Trypanosoma rangeli to Trypanosoma cruzi strains of high and low virulence.</title>
        <authorList>
            <person name="Bradwell K.R."/>
            <person name="Koparde V.N."/>
            <person name="Matveyev A.V."/>
            <person name="Serrano M.G."/>
            <person name="Alves J.M."/>
            <person name="Parikh H."/>
            <person name="Huang B."/>
            <person name="Lee V."/>
            <person name="Espinosa-Alvarez O."/>
            <person name="Ortiz P.A."/>
            <person name="Costa-Martins A.G."/>
            <person name="Teixeira M.M."/>
            <person name="Buck G.A."/>
        </authorList>
    </citation>
    <scope>NUCLEOTIDE SEQUENCE [LARGE SCALE GENOMIC DNA]</scope>
    <source>
        <strain evidence="4 5">AM80</strain>
    </source>
</reference>
<dbReference type="PROSITE" id="PS50082">
    <property type="entry name" value="WD_REPEATS_2"/>
    <property type="match status" value="1"/>
</dbReference>
<dbReference type="EMBL" id="MKGL01000143">
    <property type="protein sequence ID" value="RNF05125.1"/>
    <property type="molecule type" value="Genomic_DNA"/>
</dbReference>
<accession>A0A3R7KEX8</accession>
<dbReference type="OMA" id="HNLEGFD"/>
<dbReference type="Gene3D" id="3.40.50.300">
    <property type="entry name" value="P-loop containing nucleotide triphosphate hydrolases"/>
    <property type="match status" value="1"/>
</dbReference>
<dbReference type="InterPro" id="IPR001680">
    <property type="entry name" value="WD40_rpt"/>
</dbReference>
<evidence type="ECO:0000256" key="1">
    <source>
        <dbReference type="ARBA" id="ARBA00022574"/>
    </source>
</evidence>
<keyword evidence="1 3" id="KW-0853">WD repeat</keyword>
<dbReference type="Gene3D" id="2.130.10.10">
    <property type="entry name" value="YVTN repeat-like/Quinoprotein amine dehydrogenase"/>
    <property type="match status" value="2"/>
</dbReference>